<dbReference type="Pfam" id="PF13460">
    <property type="entry name" value="NAD_binding_10"/>
    <property type="match status" value="1"/>
</dbReference>
<evidence type="ECO:0000313" key="2">
    <source>
        <dbReference type="EMBL" id="MFC3197218.1"/>
    </source>
</evidence>
<proteinExistence type="predicted"/>
<protein>
    <submittedName>
        <fullName evidence="2">Oxidoreductase</fullName>
    </submittedName>
</protein>
<dbReference type="PANTHER" id="PTHR14097">
    <property type="entry name" value="OXIDOREDUCTASE HTATIP2"/>
    <property type="match status" value="1"/>
</dbReference>
<dbReference type="Proteomes" id="UP001595526">
    <property type="component" value="Unassembled WGS sequence"/>
</dbReference>
<feature type="domain" description="NAD(P)-binding" evidence="1">
    <location>
        <begin position="9"/>
        <end position="159"/>
    </location>
</feature>
<dbReference type="InterPro" id="IPR016040">
    <property type="entry name" value="NAD(P)-bd_dom"/>
</dbReference>
<dbReference type="SUPFAM" id="SSF51735">
    <property type="entry name" value="NAD(P)-binding Rossmann-fold domains"/>
    <property type="match status" value="1"/>
</dbReference>
<reference evidence="3" key="1">
    <citation type="journal article" date="2019" name="Int. J. Syst. Evol. Microbiol.">
        <title>The Global Catalogue of Microorganisms (GCM) 10K type strain sequencing project: providing services to taxonomists for standard genome sequencing and annotation.</title>
        <authorList>
            <consortium name="The Broad Institute Genomics Platform"/>
            <consortium name="The Broad Institute Genome Sequencing Center for Infectious Disease"/>
            <person name="Wu L."/>
            <person name="Ma J."/>
        </authorList>
    </citation>
    <scope>NUCLEOTIDE SEQUENCE [LARGE SCALE GENOMIC DNA]</scope>
    <source>
        <strain evidence="3">KCTC 52416</strain>
    </source>
</reference>
<dbReference type="CDD" id="cd05250">
    <property type="entry name" value="CC3_like_SDR_a"/>
    <property type="match status" value="1"/>
</dbReference>
<gene>
    <name evidence="2" type="ORF">ACFOET_06310</name>
</gene>
<keyword evidence="3" id="KW-1185">Reference proteome</keyword>
<dbReference type="Gene3D" id="3.40.50.720">
    <property type="entry name" value="NAD(P)-binding Rossmann-like Domain"/>
    <property type="match status" value="1"/>
</dbReference>
<dbReference type="PANTHER" id="PTHR14097:SF7">
    <property type="entry name" value="OXIDOREDUCTASE HTATIP2"/>
    <property type="match status" value="1"/>
</dbReference>
<evidence type="ECO:0000313" key="3">
    <source>
        <dbReference type="Proteomes" id="UP001595526"/>
    </source>
</evidence>
<dbReference type="InterPro" id="IPR036291">
    <property type="entry name" value="NAD(P)-bd_dom_sf"/>
</dbReference>
<sequence>MQKSAIIFGATGLVGRHVLRELLNNPRYGKVTTVARRDMNIKHAKINQLIADFQTIEEIKDQLVADDVFCCLGTTRKKTPDLQEYYRIDHDYPVALARLTKANGAKALLVVSAVGADADSANFYLRMKGQMERDIVAVGLDRTHIFRPSLITGKRSEKRRSESLAKGLFTVIDPFLIGGLSKYRSVPAAWVAKAMNRAAEQEHGGVRVYYWKHIKNQL</sequence>
<organism evidence="2 3">
    <name type="scientific">Parapedobacter deserti</name>
    <dbReference type="NCBI Taxonomy" id="1912957"/>
    <lineage>
        <taxon>Bacteria</taxon>
        <taxon>Pseudomonadati</taxon>
        <taxon>Bacteroidota</taxon>
        <taxon>Sphingobacteriia</taxon>
        <taxon>Sphingobacteriales</taxon>
        <taxon>Sphingobacteriaceae</taxon>
        <taxon>Parapedobacter</taxon>
    </lineage>
</organism>
<dbReference type="EMBL" id="JBHRTA010000016">
    <property type="protein sequence ID" value="MFC3197218.1"/>
    <property type="molecule type" value="Genomic_DNA"/>
</dbReference>
<evidence type="ECO:0000259" key="1">
    <source>
        <dbReference type="Pfam" id="PF13460"/>
    </source>
</evidence>
<name>A0ABV7JK54_9SPHI</name>
<accession>A0ABV7JK54</accession>
<comment type="caution">
    <text evidence="2">The sequence shown here is derived from an EMBL/GenBank/DDBJ whole genome shotgun (WGS) entry which is preliminary data.</text>
</comment>